<dbReference type="SUPFAM" id="SSF56112">
    <property type="entry name" value="Protein kinase-like (PK-like)"/>
    <property type="match status" value="1"/>
</dbReference>
<dbReference type="GO" id="GO:0004708">
    <property type="term" value="F:MAP kinase kinase activity"/>
    <property type="evidence" value="ECO:0007669"/>
    <property type="project" value="UniProtKB-EC"/>
</dbReference>
<evidence type="ECO:0000256" key="1">
    <source>
        <dbReference type="ARBA" id="ARBA00022527"/>
    </source>
</evidence>
<proteinExistence type="inferred from homology"/>
<dbReference type="PROSITE" id="PS00108">
    <property type="entry name" value="PROTEIN_KINASE_ST"/>
    <property type="match status" value="1"/>
</dbReference>
<dbReference type="Gene3D" id="1.10.510.10">
    <property type="entry name" value="Transferase(Phosphotransferase) domain 1"/>
    <property type="match status" value="2"/>
</dbReference>
<comment type="caution">
    <text evidence="15">The sequence shown here is derived from an EMBL/GenBank/DDBJ whole genome shotgun (WGS) entry which is preliminary data.</text>
</comment>
<evidence type="ECO:0000313" key="15">
    <source>
        <dbReference type="EMBL" id="KPP60580.1"/>
    </source>
</evidence>
<dbReference type="Pfam" id="PF00069">
    <property type="entry name" value="Pkinase"/>
    <property type="match status" value="1"/>
</dbReference>
<dbReference type="PANTHER" id="PTHR47238:SF2">
    <property type="entry name" value="DUAL SPECIFICITY MITOGEN-ACTIVATED PROTEIN KINASE KINASE HEMIPTEROUS"/>
    <property type="match status" value="1"/>
</dbReference>
<evidence type="ECO:0000256" key="6">
    <source>
        <dbReference type="ARBA" id="ARBA00022840"/>
    </source>
</evidence>
<evidence type="ECO:0000256" key="3">
    <source>
        <dbReference type="ARBA" id="ARBA00022679"/>
    </source>
</evidence>
<dbReference type="GO" id="GO:0005524">
    <property type="term" value="F:ATP binding"/>
    <property type="evidence" value="ECO:0007669"/>
    <property type="project" value="UniProtKB-KW"/>
</dbReference>
<dbReference type="Proteomes" id="UP000034805">
    <property type="component" value="Unassembled WGS sequence"/>
</dbReference>
<feature type="region of interest" description="Disordered" evidence="13">
    <location>
        <begin position="19"/>
        <end position="55"/>
    </location>
</feature>
<dbReference type="InterPro" id="IPR011009">
    <property type="entry name" value="Kinase-like_dom_sf"/>
</dbReference>
<keyword evidence="4" id="KW-0547">Nucleotide-binding</keyword>
<sequence>IVIQLSPAPAPSQRAALQLPLANDGGSRSSSSENSPQHHPYPSRPRHMLTLPTPPYSLQKSLENAEIDQKLQEIMKQTGYLKIDGQRYPAEVSDLISEGEIGSGTCGQVFKVRFKKTGHVIAVKQMRRTGNKDENKRILMDLDVVLKSHDCPYIIQCYGAIVTNIVKALLYLKEKHGVIHRDVKPSNILLDAKGQIKLCDFGISGRLVDSKAKTRSAGCAAYMAPERIDPPDPSKPDYDIRADVWSLGISLVELATGQFPYKNCKTDFEVLTKVLQEDPPLLPLSMGFSLDFQSFVKDWLSWAQINRYRDYFVSLSQLEHSFIRRYEVQEVDVAGWFQGIMERTESPRSSQCYTPQQLHSLFSR</sequence>
<evidence type="ECO:0000256" key="8">
    <source>
        <dbReference type="ARBA" id="ARBA00038035"/>
    </source>
</evidence>
<dbReference type="SMART" id="SM00220">
    <property type="entry name" value="S_TKc"/>
    <property type="match status" value="1"/>
</dbReference>
<protein>
    <recommendedName>
        <fullName evidence="9">mitogen-activated protein kinase kinase</fullName>
        <ecNumber evidence="9">2.7.12.2</ecNumber>
    </recommendedName>
</protein>
<keyword evidence="7" id="KW-0829">Tyrosine-protein kinase</keyword>
<dbReference type="AlphaFoldDB" id="A0A0P7TS82"/>
<evidence type="ECO:0000313" key="16">
    <source>
        <dbReference type="Proteomes" id="UP000034805"/>
    </source>
</evidence>
<gene>
    <name evidence="15" type="ORF">Z043_121406</name>
</gene>
<keyword evidence="6" id="KW-0067">ATP-binding</keyword>
<evidence type="ECO:0000256" key="2">
    <source>
        <dbReference type="ARBA" id="ARBA00022553"/>
    </source>
</evidence>
<dbReference type="PANTHER" id="PTHR47238">
    <property type="entry name" value="MITOGEN-ACTIVATED PROTEIN KINASE KINASE 5"/>
    <property type="match status" value="1"/>
</dbReference>
<dbReference type="GO" id="GO:1902531">
    <property type="term" value="P:regulation of intracellular signal transduction"/>
    <property type="evidence" value="ECO:0007669"/>
    <property type="project" value="UniProtKB-ARBA"/>
</dbReference>
<name>A0A0P7TS82_SCLFO</name>
<evidence type="ECO:0000259" key="14">
    <source>
        <dbReference type="PROSITE" id="PS50011"/>
    </source>
</evidence>
<dbReference type="EMBL" id="JARO02010583">
    <property type="protein sequence ID" value="KPP60580.1"/>
    <property type="molecule type" value="Genomic_DNA"/>
</dbReference>
<comment type="catalytic activity">
    <reaction evidence="11">
        <text>L-threonyl-[protein] + ATP = O-phospho-L-threonyl-[protein] + ADP + H(+)</text>
        <dbReference type="Rhea" id="RHEA:46608"/>
        <dbReference type="Rhea" id="RHEA-COMP:11060"/>
        <dbReference type="Rhea" id="RHEA-COMP:11605"/>
        <dbReference type="ChEBI" id="CHEBI:15378"/>
        <dbReference type="ChEBI" id="CHEBI:30013"/>
        <dbReference type="ChEBI" id="CHEBI:30616"/>
        <dbReference type="ChEBI" id="CHEBI:61977"/>
        <dbReference type="ChEBI" id="CHEBI:456216"/>
        <dbReference type="EC" id="2.7.12.2"/>
    </reaction>
</comment>
<dbReference type="GO" id="GO:0004674">
    <property type="term" value="F:protein serine/threonine kinase activity"/>
    <property type="evidence" value="ECO:0007669"/>
    <property type="project" value="UniProtKB-KW"/>
</dbReference>
<dbReference type="GO" id="GO:0006950">
    <property type="term" value="P:response to stress"/>
    <property type="evidence" value="ECO:0007669"/>
    <property type="project" value="UniProtKB-ARBA"/>
</dbReference>
<dbReference type="InterPro" id="IPR000719">
    <property type="entry name" value="Prot_kinase_dom"/>
</dbReference>
<feature type="non-terminal residue" evidence="15">
    <location>
        <position position="1"/>
    </location>
</feature>
<dbReference type="FunFam" id="3.30.200.20:FF:000040">
    <property type="entry name" value="Dual specificity mitogen-activated protein kinase kinase"/>
    <property type="match status" value="1"/>
</dbReference>
<keyword evidence="2" id="KW-0597">Phosphoprotein</keyword>
<comment type="similarity">
    <text evidence="8">Belongs to the protein kinase superfamily. STE Ser/Thr protein kinase family. MAP kinase kinase subfamily.</text>
</comment>
<evidence type="ECO:0000256" key="5">
    <source>
        <dbReference type="ARBA" id="ARBA00022777"/>
    </source>
</evidence>
<comment type="catalytic activity">
    <reaction evidence="12">
        <text>L-tyrosyl-[protein] + ATP = O-phospho-L-tyrosyl-[protein] + ADP + H(+)</text>
        <dbReference type="Rhea" id="RHEA:10596"/>
        <dbReference type="Rhea" id="RHEA-COMP:10136"/>
        <dbReference type="Rhea" id="RHEA-COMP:20101"/>
        <dbReference type="ChEBI" id="CHEBI:15378"/>
        <dbReference type="ChEBI" id="CHEBI:30616"/>
        <dbReference type="ChEBI" id="CHEBI:46858"/>
        <dbReference type="ChEBI" id="CHEBI:61978"/>
        <dbReference type="ChEBI" id="CHEBI:456216"/>
        <dbReference type="EC" id="2.7.12.2"/>
    </reaction>
</comment>
<dbReference type="PROSITE" id="PS50011">
    <property type="entry name" value="PROTEIN_KINASE_DOM"/>
    <property type="match status" value="1"/>
</dbReference>
<keyword evidence="5 15" id="KW-0418">Kinase</keyword>
<organism evidence="15 16">
    <name type="scientific">Scleropages formosus</name>
    <name type="common">Asian bonytongue</name>
    <name type="synonym">Osteoglossum formosum</name>
    <dbReference type="NCBI Taxonomy" id="113540"/>
    <lineage>
        <taxon>Eukaryota</taxon>
        <taxon>Metazoa</taxon>
        <taxon>Chordata</taxon>
        <taxon>Craniata</taxon>
        <taxon>Vertebrata</taxon>
        <taxon>Euteleostomi</taxon>
        <taxon>Actinopterygii</taxon>
        <taxon>Neopterygii</taxon>
        <taxon>Teleostei</taxon>
        <taxon>Osteoglossocephala</taxon>
        <taxon>Osteoglossomorpha</taxon>
        <taxon>Osteoglossiformes</taxon>
        <taxon>Osteoglossidae</taxon>
        <taxon>Scleropages</taxon>
    </lineage>
</organism>
<evidence type="ECO:0000256" key="11">
    <source>
        <dbReference type="ARBA" id="ARBA00049299"/>
    </source>
</evidence>
<evidence type="ECO:0000256" key="9">
    <source>
        <dbReference type="ARBA" id="ARBA00038999"/>
    </source>
</evidence>
<feature type="domain" description="Protein kinase" evidence="14">
    <location>
        <begin position="1"/>
        <end position="323"/>
    </location>
</feature>
<evidence type="ECO:0000256" key="12">
    <source>
        <dbReference type="ARBA" id="ARBA00051693"/>
    </source>
</evidence>
<evidence type="ECO:0000256" key="13">
    <source>
        <dbReference type="SAM" id="MobiDB-lite"/>
    </source>
</evidence>
<evidence type="ECO:0000256" key="4">
    <source>
        <dbReference type="ARBA" id="ARBA00022741"/>
    </source>
</evidence>
<dbReference type="GO" id="GO:0004713">
    <property type="term" value="F:protein tyrosine kinase activity"/>
    <property type="evidence" value="ECO:0007669"/>
    <property type="project" value="UniProtKB-KW"/>
</dbReference>
<evidence type="ECO:0000256" key="7">
    <source>
        <dbReference type="ARBA" id="ARBA00023137"/>
    </source>
</evidence>
<comment type="catalytic activity">
    <reaction evidence="10">
        <text>L-seryl-[protein] + ATP = O-phospho-L-seryl-[protein] + ADP + H(+)</text>
        <dbReference type="Rhea" id="RHEA:17989"/>
        <dbReference type="Rhea" id="RHEA-COMP:9863"/>
        <dbReference type="Rhea" id="RHEA-COMP:11604"/>
        <dbReference type="ChEBI" id="CHEBI:15378"/>
        <dbReference type="ChEBI" id="CHEBI:29999"/>
        <dbReference type="ChEBI" id="CHEBI:30616"/>
        <dbReference type="ChEBI" id="CHEBI:83421"/>
        <dbReference type="ChEBI" id="CHEBI:456216"/>
        <dbReference type="EC" id="2.7.12.2"/>
    </reaction>
</comment>
<dbReference type="InterPro" id="IPR008271">
    <property type="entry name" value="Ser/Thr_kinase_AS"/>
</dbReference>
<dbReference type="InterPro" id="IPR052468">
    <property type="entry name" value="Dual_spec_MAPK_kinase"/>
</dbReference>
<keyword evidence="3" id="KW-0808">Transferase</keyword>
<dbReference type="EC" id="2.7.12.2" evidence="9"/>
<evidence type="ECO:0000256" key="10">
    <source>
        <dbReference type="ARBA" id="ARBA00049014"/>
    </source>
</evidence>
<accession>A0A0P7TS82</accession>
<reference evidence="15 16" key="1">
    <citation type="submission" date="2015-08" db="EMBL/GenBank/DDBJ databases">
        <title>The genome of the Asian arowana (Scleropages formosus).</title>
        <authorList>
            <person name="Tan M.H."/>
            <person name="Gan H.M."/>
            <person name="Croft L.J."/>
            <person name="Austin C.M."/>
        </authorList>
    </citation>
    <scope>NUCLEOTIDE SEQUENCE [LARGE SCALE GENOMIC DNA]</scope>
    <source>
        <strain evidence="15">Aro1</strain>
    </source>
</reference>
<keyword evidence="1" id="KW-0723">Serine/threonine-protein kinase</keyword>
<dbReference type="STRING" id="113540.ENSSFOP00015052846"/>